<name>A0ACB8K9F6_CITSI</name>
<comment type="caution">
    <text evidence="1">The sequence shown here is derived from an EMBL/GenBank/DDBJ whole genome shotgun (WGS) entry which is preliminary data.</text>
</comment>
<gene>
    <name evidence="1" type="ORF">KPL71_014124</name>
</gene>
<reference evidence="2" key="1">
    <citation type="journal article" date="2023" name="Hortic. Res.">
        <title>A chromosome-level phased genome enabling allele-level studies in sweet orange: a case study on citrus Huanglongbing tolerance.</title>
        <authorList>
            <person name="Wu B."/>
            <person name="Yu Q."/>
            <person name="Deng Z."/>
            <person name="Duan Y."/>
            <person name="Luo F."/>
            <person name="Gmitter F. Jr."/>
        </authorList>
    </citation>
    <scope>NUCLEOTIDE SEQUENCE [LARGE SCALE GENOMIC DNA]</scope>
    <source>
        <strain evidence="2">cv. Valencia</strain>
    </source>
</reference>
<dbReference type="EMBL" id="CM039174">
    <property type="protein sequence ID" value="KAH9751040.1"/>
    <property type="molecule type" value="Genomic_DNA"/>
</dbReference>
<proteinExistence type="predicted"/>
<accession>A0ACB8K9F6</accession>
<protein>
    <submittedName>
        <fullName evidence="1">Ion channel protein POLLUX</fullName>
    </submittedName>
</protein>
<evidence type="ECO:0000313" key="1">
    <source>
        <dbReference type="EMBL" id="KAH9751040.1"/>
    </source>
</evidence>
<keyword evidence="2" id="KW-1185">Reference proteome</keyword>
<evidence type="ECO:0000313" key="2">
    <source>
        <dbReference type="Proteomes" id="UP000829398"/>
    </source>
</evidence>
<organism evidence="1 2">
    <name type="scientific">Citrus sinensis</name>
    <name type="common">Sweet orange</name>
    <name type="synonym">Citrus aurantium var. sinensis</name>
    <dbReference type="NCBI Taxonomy" id="2711"/>
    <lineage>
        <taxon>Eukaryota</taxon>
        <taxon>Viridiplantae</taxon>
        <taxon>Streptophyta</taxon>
        <taxon>Embryophyta</taxon>
        <taxon>Tracheophyta</taxon>
        <taxon>Spermatophyta</taxon>
        <taxon>Magnoliopsida</taxon>
        <taxon>eudicotyledons</taxon>
        <taxon>Gunneridae</taxon>
        <taxon>Pentapetalae</taxon>
        <taxon>rosids</taxon>
        <taxon>malvids</taxon>
        <taxon>Sapindales</taxon>
        <taxon>Rutaceae</taxon>
        <taxon>Aurantioideae</taxon>
        <taxon>Citrus</taxon>
    </lineage>
</organism>
<sequence length="890" mass="99174">MQNSNNDEASVTKTTEKPPLPKRSKTISDDTHFPGPLFPAVRRTDKPFDLRVSIDSDAAASSSSLSSSSLSSSNGFNERDWMYPSFLGPHMGRRRIKVKPSKLEFKGNEEKKRIQELGSKKEEKAVASLAVTQSNSVTQTSSVTQLSGRTRGLKSSLMTYYMEENSSLRRFCSYKSIAGNNGIDVLHTDNNSDSNFGNADGRTVALYSVIVTLLMPFVLYKYLDYLPQIKNFSKRTKKNKEEVPLKKRVAYSVDVCFSVYPYAKLLALLFATIFLIIFGGLALYAVSDSSFAEALWLSWTFVADSGNHADRVGTGPRIVSVSISSGGMLIFAMMLGLVSDAISEKVDSLRKGKSEVIEKNHILILGWSDKLLAVANKSIGGGVIVVLAERDKEEMEMDIAKLEFDFMGTSVICRSGSPLILADLKKVSVSKARAIIVLASDENADQSDARALRVVLSLTGVKEGLRGHVVVEMSDLDNEPLVKLVGGELIETVVAHDVIGRLMIQCALQPGLAQIWEDILGFENAEFYIKRWPQLDDLRFEEVVISFPDAIPCGIKVAAEGGKIILNPDDNYVLKEGDEVLVIAEDDDTYAPGPLPEVVCKRSFLKIPDPPKYPEKILFCGWRRDIDDMIMVLEAFLAPGSELWMLNEVPEKEREKKLTDGGLDISGLMNIKLVHREGNAVIRRHLESLPLETFDSDKPLKALDESLEDSIVHSDSRSLATLLLIRDIQSKRLPYRDTKPTSLRLSGFSHSSWIREMQQASDKSIIISEILDSRTRNLVSVSRISDYVLSNELVSMALAMVAEDKQINRVLEELFAEEGNEMCIKPAEFYLFDQEEISFFDIMIRGRQRQEIVIGYRLANTERAIINPSQKSEPRKWSLDDVFVVISSGD</sequence>
<dbReference type="Proteomes" id="UP000829398">
    <property type="component" value="Chromosome 5"/>
</dbReference>